<dbReference type="STRING" id="1839801.Dform_00162"/>
<feature type="transmembrane region" description="Helical" evidence="1">
    <location>
        <begin position="63"/>
        <end position="84"/>
    </location>
</feature>
<sequence length="88" mass="9804">MIFVLFFFIIVAGYAFLEYYFRSHGAKVTMYDRIVGGIGGILLLSGLWVILDARNDLATPESYVFVIITMLPAIALGAAAWLAITRRK</sequence>
<dbReference type="AlphaFoldDB" id="A0A1P8F502"/>
<feature type="transmembrane region" description="Helical" evidence="1">
    <location>
        <begin position="34"/>
        <end position="51"/>
    </location>
</feature>
<dbReference type="RefSeq" id="WP_076003331.1">
    <property type="nucleotide sequence ID" value="NZ_CP018258.1"/>
</dbReference>
<dbReference type="EMBL" id="CP018258">
    <property type="protein sequence ID" value="APV43525.1"/>
    <property type="molecule type" value="Genomic_DNA"/>
</dbReference>
<dbReference type="Proteomes" id="UP000185934">
    <property type="component" value="Chromosome"/>
</dbReference>
<protein>
    <recommendedName>
        <fullName evidence="4">Reductive dehalogenase membrane anchor</fullName>
    </recommendedName>
</protein>
<evidence type="ECO:0000256" key="1">
    <source>
        <dbReference type="SAM" id="Phobius"/>
    </source>
</evidence>
<keyword evidence="3" id="KW-1185">Reference proteome</keyword>
<keyword evidence="1" id="KW-0812">Transmembrane</keyword>
<evidence type="ECO:0008006" key="4">
    <source>
        <dbReference type="Google" id="ProtNLM"/>
    </source>
</evidence>
<accession>A0A1P8F502</accession>
<name>A0A1P8F502_9CHLR</name>
<proteinExistence type="predicted"/>
<dbReference type="OrthoDB" id="165397at2"/>
<keyword evidence="1" id="KW-0472">Membrane</keyword>
<keyword evidence="1" id="KW-1133">Transmembrane helix</keyword>
<reference evidence="3" key="1">
    <citation type="submission" date="2016-11" db="EMBL/GenBank/DDBJ databases">
        <title>Dehalogenimonas formicexedens sp. nov., a chlorinated alkane respiring bacterium isolated from contaminated groundwater.</title>
        <authorList>
            <person name="Key T.A."/>
            <person name="Bowman K.S."/>
            <person name="Lee I."/>
            <person name="Chun J."/>
            <person name="Albuquerque L."/>
            <person name="da Costa M.S."/>
            <person name="Rainey F.A."/>
            <person name="Moe W.M."/>
        </authorList>
    </citation>
    <scope>NUCLEOTIDE SEQUENCE [LARGE SCALE GENOMIC DNA]</scope>
    <source>
        <strain evidence="3">NSZ-14</strain>
    </source>
</reference>
<organism evidence="2 3">
    <name type="scientific">Dehalogenimonas formicexedens</name>
    <dbReference type="NCBI Taxonomy" id="1839801"/>
    <lineage>
        <taxon>Bacteria</taxon>
        <taxon>Bacillati</taxon>
        <taxon>Chloroflexota</taxon>
        <taxon>Dehalococcoidia</taxon>
        <taxon>Dehalococcoidales</taxon>
        <taxon>Dehalococcoidaceae</taxon>
        <taxon>Dehalogenimonas</taxon>
    </lineage>
</organism>
<feature type="transmembrane region" description="Helical" evidence="1">
    <location>
        <begin position="6"/>
        <end position="22"/>
    </location>
</feature>
<dbReference type="KEGG" id="dfo:Dform_00162"/>
<evidence type="ECO:0000313" key="3">
    <source>
        <dbReference type="Proteomes" id="UP000185934"/>
    </source>
</evidence>
<evidence type="ECO:0000313" key="2">
    <source>
        <dbReference type="EMBL" id="APV43525.1"/>
    </source>
</evidence>
<gene>
    <name evidence="2" type="ORF">Dform_00162</name>
</gene>